<organism evidence="1 2">
    <name type="scientific">Rozella allomycis (strain CSF55)</name>
    <dbReference type="NCBI Taxonomy" id="988480"/>
    <lineage>
        <taxon>Eukaryota</taxon>
        <taxon>Fungi</taxon>
        <taxon>Fungi incertae sedis</taxon>
        <taxon>Cryptomycota</taxon>
        <taxon>Cryptomycota incertae sedis</taxon>
        <taxon>Rozella</taxon>
    </lineage>
</organism>
<dbReference type="EMBL" id="ML005998">
    <property type="protein sequence ID" value="RKP17152.1"/>
    <property type="molecule type" value="Genomic_DNA"/>
</dbReference>
<accession>A0A4P9YE24</accession>
<dbReference type="AlphaFoldDB" id="A0A4P9YE24"/>
<dbReference type="Gene3D" id="2.60.120.920">
    <property type="match status" value="1"/>
</dbReference>
<evidence type="ECO:0000313" key="1">
    <source>
        <dbReference type="EMBL" id="RKP17152.1"/>
    </source>
</evidence>
<gene>
    <name evidence="1" type="ORF">ROZALSC1DRAFT_24489</name>
</gene>
<protein>
    <recommendedName>
        <fullName evidence="3">SPRY domain-containing protein</fullName>
    </recommendedName>
</protein>
<proteinExistence type="predicted"/>
<dbReference type="Proteomes" id="UP000281549">
    <property type="component" value="Unassembled WGS sequence"/>
</dbReference>
<dbReference type="InterPro" id="IPR043136">
    <property type="entry name" value="B30.2/SPRY_sf"/>
</dbReference>
<evidence type="ECO:0008006" key="3">
    <source>
        <dbReference type="Google" id="ProtNLM"/>
    </source>
</evidence>
<name>A0A4P9YE24_ROZAC</name>
<reference evidence="2" key="1">
    <citation type="journal article" date="2018" name="Nat. Microbiol.">
        <title>Leveraging single-cell genomics to expand the fungal tree of life.</title>
        <authorList>
            <person name="Ahrendt S.R."/>
            <person name="Quandt C.A."/>
            <person name="Ciobanu D."/>
            <person name="Clum A."/>
            <person name="Salamov A."/>
            <person name="Andreopoulos B."/>
            <person name="Cheng J.F."/>
            <person name="Woyke T."/>
            <person name="Pelin A."/>
            <person name="Henrissat B."/>
            <person name="Reynolds N.K."/>
            <person name="Benny G.L."/>
            <person name="Smith M.E."/>
            <person name="James T.Y."/>
            <person name="Grigoriev I.V."/>
        </authorList>
    </citation>
    <scope>NUCLEOTIDE SEQUENCE [LARGE SCALE GENOMIC DNA]</scope>
    <source>
        <strain evidence="2">CSF55</strain>
    </source>
</reference>
<sequence length="113" mass="13111">MPEFAPSEKQNYLKSSIKSEWPPLKEGIFNVEMDILENSHIEFFLNGKSLGLAFAPIYRGKYYAASSLFGGAKVELSYKMDFGLEEAKIIFPNIFKKYYKMINCFTFRMHISQ</sequence>
<evidence type="ECO:0000313" key="2">
    <source>
        <dbReference type="Proteomes" id="UP000281549"/>
    </source>
</evidence>